<dbReference type="SMART" id="SM00448">
    <property type="entry name" value="REC"/>
    <property type="match status" value="1"/>
</dbReference>
<keyword evidence="3 6" id="KW-0597">Phosphoprotein</keyword>
<evidence type="ECO:0000313" key="12">
    <source>
        <dbReference type="EMBL" id="NID09189.1"/>
    </source>
</evidence>
<dbReference type="Gene3D" id="1.10.287.130">
    <property type="match status" value="1"/>
</dbReference>
<dbReference type="InterPro" id="IPR035965">
    <property type="entry name" value="PAS-like_dom_sf"/>
</dbReference>
<dbReference type="SUPFAM" id="SSF55785">
    <property type="entry name" value="PYP-like sensor domain (PAS domain)"/>
    <property type="match status" value="2"/>
</dbReference>
<dbReference type="InterPro" id="IPR003594">
    <property type="entry name" value="HATPase_dom"/>
</dbReference>
<feature type="domain" description="PAS" evidence="10">
    <location>
        <begin position="39"/>
        <end position="113"/>
    </location>
</feature>
<protein>
    <recommendedName>
        <fullName evidence="2">histidine kinase</fullName>
        <ecNumber evidence="2">2.7.13.3</ecNumber>
    </recommendedName>
</protein>
<evidence type="ECO:0000259" key="11">
    <source>
        <dbReference type="PROSITE" id="PS50113"/>
    </source>
</evidence>
<feature type="domain" description="Response regulatory" evidence="9">
    <location>
        <begin position="550"/>
        <end position="666"/>
    </location>
</feature>
<dbReference type="InterPro" id="IPR013767">
    <property type="entry name" value="PAS_fold"/>
</dbReference>
<evidence type="ECO:0000256" key="3">
    <source>
        <dbReference type="ARBA" id="ARBA00022553"/>
    </source>
</evidence>
<feature type="domain" description="Histidine kinase" evidence="8">
    <location>
        <begin position="306"/>
        <end position="528"/>
    </location>
</feature>
<dbReference type="PANTHER" id="PTHR43047">
    <property type="entry name" value="TWO-COMPONENT HISTIDINE PROTEIN KINASE"/>
    <property type="match status" value="1"/>
</dbReference>
<dbReference type="RefSeq" id="WP_166690879.1">
    <property type="nucleotide sequence ID" value="NZ_WAEL01000001.1"/>
</dbReference>
<dbReference type="PRINTS" id="PR00344">
    <property type="entry name" value="BCTRLSENSOR"/>
</dbReference>
<evidence type="ECO:0000256" key="1">
    <source>
        <dbReference type="ARBA" id="ARBA00000085"/>
    </source>
</evidence>
<dbReference type="Pfam" id="PF00512">
    <property type="entry name" value="HisKA"/>
    <property type="match status" value="1"/>
</dbReference>
<dbReference type="PANTHER" id="PTHR43047:SF72">
    <property type="entry name" value="OSMOSENSING HISTIDINE PROTEIN KINASE SLN1"/>
    <property type="match status" value="1"/>
</dbReference>
<dbReference type="Gene3D" id="3.30.450.20">
    <property type="entry name" value="PAS domain"/>
    <property type="match status" value="2"/>
</dbReference>
<dbReference type="InterPro" id="IPR013655">
    <property type="entry name" value="PAS_fold_3"/>
</dbReference>
<evidence type="ECO:0000259" key="8">
    <source>
        <dbReference type="PROSITE" id="PS50109"/>
    </source>
</evidence>
<dbReference type="SMART" id="SM00388">
    <property type="entry name" value="HisKA"/>
    <property type="match status" value="1"/>
</dbReference>
<dbReference type="Proteomes" id="UP000606008">
    <property type="component" value="Unassembled WGS sequence"/>
</dbReference>
<dbReference type="Pfam" id="PF08447">
    <property type="entry name" value="PAS_3"/>
    <property type="match status" value="1"/>
</dbReference>
<accession>A0ABX0QAD3</accession>
<dbReference type="Gene3D" id="3.40.50.2300">
    <property type="match status" value="1"/>
</dbReference>
<dbReference type="InterPro" id="IPR000014">
    <property type="entry name" value="PAS"/>
</dbReference>
<feature type="domain" description="PAC" evidence="11">
    <location>
        <begin position="114"/>
        <end position="167"/>
    </location>
</feature>
<feature type="region of interest" description="Disordered" evidence="7">
    <location>
        <begin position="1"/>
        <end position="29"/>
    </location>
</feature>
<dbReference type="InterPro" id="IPR004358">
    <property type="entry name" value="Sig_transdc_His_kin-like_C"/>
</dbReference>
<evidence type="ECO:0000256" key="6">
    <source>
        <dbReference type="PROSITE-ProRule" id="PRU00169"/>
    </source>
</evidence>
<feature type="domain" description="PAS" evidence="10">
    <location>
        <begin position="168"/>
        <end position="240"/>
    </location>
</feature>
<dbReference type="InterPro" id="IPR011006">
    <property type="entry name" value="CheY-like_superfamily"/>
</dbReference>
<evidence type="ECO:0000313" key="13">
    <source>
        <dbReference type="Proteomes" id="UP000606008"/>
    </source>
</evidence>
<dbReference type="InterPro" id="IPR005467">
    <property type="entry name" value="His_kinase_dom"/>
</dbReference>
<organism evidence="12 13">
    <name type="scientific">Fibrivirga algicola</name>
    <dbReference type="NCBI Taxonomy" id="2950420"/>
    <lineage>
        <taxon>Bacteria</taxon>
        <taxon>Pseudomonadati</taxon>
        <taxon>Bacteroidota</taxon>
        <taxon>Cytophagia</taxon>
        <taxon>Cytophagales</taxon>
        <taxon>Spirosomataceae</taxon>
        <taxon>Fibrivirga</taxon>
    </lineage>
</organism>
<gene>
    <name evidence="12" type="ORF">F7231_03310</name>
</gene>
<dbReference type="InterPro" id="IPR036890">
    <property type="entry name" value="HATPase_C_sf"/>
</dbReference>
<dbReference type="PROSITE" id="PS50113">
    <property type="entry name" value="PAC"/>
    <property type="match status" value="2"/>
</dbReference>
<comment type="catalytic activity">
    <reaction evidence="1">
        <text>ATP + protein L-histidine = ADP + protein N-phospho-L-histidine.</text>
        <dbReference type="EC" id="2.7.13.3"/>
    </reaction>
</comment>
<dbReference type="EC" id="2.7.13.3" evidence="2"/>
<feature type="domain" description="PAC" evidence="11">
    <location>
        <begin position="243"/>
        <end position="295"/>
    </location>
</feature>
<evidence type="ECO:0000259" key="10">
    <source>
        <dbReference type="PROSITE" id="PS50112"/>
    </source>
</evidence>
<comment type="caution">
    <text evidence="12">The sequence shown here is derived from an EMBL/GenBank/DDBJ whole genome shotgun (WGS) entry which is preliminary data.</text>
</comment>
<dbReference type="SUPFAM" id="SSF47384">
    <property type="entry name" value="Homodimeric domain of signal transducing histidine kinase"/>
    <property type="match status" value="1"/>
</dbReference>
<keyword evidence="5" id="KW-0418">Kinase</keyword>
<dbReference type="InterPro" id="IPR000700">
    <property type="entry name" value="PAS-assoc_C"/>
</dbReference>
<dbReference type="NCBIfam" id="TIGR00229">
    <property type="entry name" value="sensory_box"/>
    <property type="match status" value="2"/>
</dbReference>
<keyword evidence="13" id="KW-1185">Reference proteome</keyword>
<proteinExistence type="predicted"/>
<dbReference type="Pfam" id="PF02518">
    <property type="entry name" value="HATPase_c"/>
    <property type="match status" value="1"/>
</dbReference>
<evidence type="ECO:0000256" key="4">
    <source>
        <dbReference type="ARBA" id="ARBA00022679"/>
    </source>
</evidence>
<keyword evidence="4" id="KW-0808">Transferase</keyword>
<evidence type="ECO:0000256" key="7">
    <source>
        <dbReference type="SAM" id="MobiDB-lite"/>
    </source>
</evidence>
<name>A0ABX0QAD3_9BACT</name>
<dbReference type="Pfam" id="PF00072">
    <property type="entry name" value="Response_reg"/>
    <property type="match status" value="1"/>
</dbReference>
<dbReference type="PROSITE" id="PS50110">
    <property type="entry name" value="RESPONSE_REGULATORY"/>
    <property type="match status" value="1"/>
</dbReference>
<evidence type="ECO:0000259" key="9">
    <source>
        <dbReference type="PROSITE" id="PS50110"/>
    </source>
</evidence>
<dbReference type="CDD" id="cd00082">
    <property type="entry name" value="HisKA"/>
    <property type="match status" value="1"/>
</dbReference>
<dbReference type="SUPFAM" id="SSF52172">
    <property type="entry name" value="CheY-like"/>
    <property type="match status" value="1"/>
</dbReference>
<dbReference type="PROSITE" id="PS50109">
    <property type="entry name" value="HIS_KIN"/>
    <property type="match status" value="1"/>
</dbReference>
<dbReference type="Gene3D" id="3.30.565.10">
    <property type="entry name" value="Histidine kinase-like ATPase, C-terminal domain"/>
    <property type="match status" value="1"/>
</dbReference>
<dbReference type="InterPro" id="IPR036097">
    <property type="entry name" value="HisK_dim/P_sf"/>
</dbReference>
<dbReference type="SMART" id="SM00091">
    <property type="entry name" value="PAS"/>
    <property type="match status" value="2"/>
</dbReference>
<dbReference type="SMART" id="SM00387">
    <property type="entry name" value="HATPase_c"/>
    <property type="match status" value="1"/>
</dbReference>
<dbReference type="InterPro" id="IPR003661">
    <property type="entry name" value="HisK_dim/P_dom"/>
</dbReference>
<dbReference type="EMBL" id="WAEL01000001">
    <property type="protein sequence ID" value="NID09189.1"/>
    <property type="molecule type" value="Genomic_DNA"/>
</dbReference>
<dbReference type="PROSITE" id="PS50112">
    <property type="entry name" value="PAS"/>
    <property type="match status" value="2"/>
</dbReference>
<dbReference type="InterPro" id="IPR001789">
    <property type="entry name" value="Sig_transdc_resp-reg_receiver"/>
</dbReference>
<sequence length="666" mass="74006">MALGRASNEKKGSANPNEADVNHDSATGRNETLAGEAWMESELQRLILNNARDHAVFTTDLSRRVRSWNFGASSMFGYTETDIVGQLGDLLFTEEDRQDGAPQQEANRAIREGYAENERWHRCKDGSRVYGSGTTTPLRSEAGLTIGLVKIMRNLTRQKLAEEAQHASEERWRLAIDAAGLGTWDWELETNNVYWNDRHFWLFGMQPRPNPVSPADFFNHVHPDDRLSVEEQFAKAIRERIVFNAEFRAMPDKSSTRWMSGYGRIMNERNGVTTHMSGVMFDITERKASELALQEANRRKDEFLALLAHELRNPLATLHNLLLLLQLPESYDQEQRIAIPGSIGIMDREVKHLVRLVDDLLDVSRISRGKINLIRARIDLVTVVRLVIESDRIQIDKAGLRLSVSLPDEPIFLNGDPTRLKQIVSNLLSNATKFTPSGGAISVALQRSGSEAVLHVADTGIGIPPDELSRIFGLFVQVDTSLGRLQQGLGLGLPLVDELVGLHGGRIVAQSKGAGMGSKFVVHLPVEPNELPLSMETIPNNQAQLPSKRRILVVDDNKDAATTLAMLLKLTGNETHTRFDGLAGVEAAEALRPQVVLLDINMPVMDGYQACRLIKEKPWAKDTLLIALSGYGQDEDKRRSKEAGFAEHLVKPVDLAQLTTLLATTA</sequence>
<feature type="modified residue" description="4-aspartylphosphate" evidence="6">
    <location>
        <position position="599"/>
    </location>
</feature>
<reference evidence="12" key="1">
    <citation type="submission" date="2024-05" db="EMBL/GenBank/DDBJ databases">
        <authorList>
            <person name="Jung D.-H."/>
        </authorList>
    </citation>
    <scope>NUCLEOTIDE SEQUENCE</scope>
    <source>
        <strain evidence="12">JA-25</strain>
    </source>
</reference>
<dbReference type="Gene3D" id="2.10.70.100">
    <property type="match status" value="1"/>
</dbReference>
<dbReference type="SUPFAM" id="SSF55874">
    <property type="entry name" value="ATPase domain of HSP90 chaperone/DNA topoisomerase II/histidine kinase"/>
    <property type="match status" value="1"/>
</dbReference>
<dbReference type="Pfam" id="PF00989">
    <property type="entry name" value="PAS"/>
    <property type="match status" value="1"/>
</dbReference>
<dbReference type="CDD" id="cd17580">
    <property type="entry name" value="REC_2_DhkD-like"/>
    <property type="match status" value="1"/>
</dbReference>
<dbReference type="CDD" id="cd00130">
    <property type="entry name" value="PAS"/>
    <property type="match status" value="2"/>
</dbReference>
<evidence type="ECO:0000256" key="5">
    <source>
        <dbReference type="ARBA" id="ARBA00022777"/>
    </source>
</evidence>
<evidence type="ECO:0000256" key="2">
    <source>
        <dbReference type="ARBA" id="ARBA00012438"/>
    </source>
</evidence>